<dbReference type="AlphaFoldDB" id="A0AAN1VGN9"/>
<organism evidence="3 4">
    <name type="scientific">Bordetella hinzii</name>
    <dbReference type="NCBI Taxonomy" id="103855"/>
    <lineage>
        <taxon>Bacteria</taxon>
        <taxon>Pseudomonadati</taxon>
        <taxon>Pseudomonadota</taxon>
        <taxon>Betaproteobacteria</taxon>
        <taxon>Burkholderiales</taxon>
        <taxon>Alcaligenaceae</taxon>
        <taxon>Bordetella</taxon>
    </lineage>
</organism>
<dbReference type="Gene3D" id="3.40.50.150">
    <property type="entry name" value="Vaccinia Virus protein VP39"/>
    <property type="match status" value="1"/>
</dbReference>
<evidence type="ECO:0000313" key="4">
    <source>
        <dbReference type="Proteomes" id="UP000282741"/>
    </source>
</evidence>
<feature type="domain" description="Methyltransferase regulatory" evidence="1">
    <location>
        <begin position="225"/>
        <end position="306"/>
    </location>
</feature>
<dbReference type="Proteomes" id="UP000282741">
    <property type="component" value="Chromosome"/>
</dbReference>
<gene>
    <name evidence="3" type="ORF">CS347_16000</name>
</gene>
<evidence type="ECO:0000259" key="1">
    <source>
        <dbReference type="Pfam" id="PF10119"/>
    </source>
</evidence>
<protein>
    <submittedName>
        <fullName evidence="3">Methyltransferase</fullName>
    </submittedName>
</protein>
<dbReference type="EMBL" id="CP024172">
    <property type="protein sequence ID" value="AZW18161.1"/>
    <property type="molecule type" value="Genomic_DNA"/>
</dbReference>
<proteinExistence type="predicted"/>
<keyword evidence="3" id="KW-0489">Methyltransferase</keyword>
<dbReference type="CDD" id="cd02440">
    <property type="entry name" value="AdoMet_MTases"/>
    <property type="match status" value="1"/>
</dbReference>
<dbReference type="InterPro" id="IPR029063">
    <property type="entry name" value="SAM-dependent_MTases_sf"/>
</dbReference>
<feature type="domain" description="Methyltransferase" evidence="2">
    <location>
        <begin position="56"/>
        <end position="151"/>
    </location>
</feature>
<dbReference type="InterPro" id="IPR041698">
    <property type="entry name" value="Methyltransf_25"/>
</dbReference>
<name>A0AAN1VGN9_9BORD</name>
<dbReference type="Pfam" id="PF13649">
    <property type="entry name" value="Methyltransf_25"/>
    <property type="match status" value="1"/>
</dbReference>
<sequence>MINAFSRLSSMHAWNDGYITEVPYTHGYYRELNPLWLKFVMAHAGYGFPDTGHACELGFGQGVSINIHASASAWQWHGTDFNPAQVGFAHTLARQAGHAASLRDDSFEEFATRGDLPDFDVIALHGIWSWIRDESRHAILDLIRRKLKVGGVVYISYNTMPGWAPMMPIRHLLVEHARRSGGPMRERAQQALDFCHRLLDSEPLYLRLAPQIKERLAALREHPVEYLLHEYFNQRWEPQSFSEFAGWMDKAKLDYACSADPFDQVEALLTTAEQQAVLGELGDPILRQDVRDLMLGRSFRKDCWIKGARPLTGAERDDLIESQRVILCTPRPNISMTVQGATREATMKDEINRPLLDLLESHEPITIGELQSRLLPRGITQAQAREAILVLAGSGHLHPVQDGAEQARTQARALNRHILGQGGDILQYLASPVTGGGIAVDQVNRLMLTAAEASDKPEDWVDYAWQRLNSSGQVLLKDGQPLADEAGNLAELRTVAEAFQHTRRPLLRALGIV</sequence>
<keyword evidence="3" id="KW-0808">Transferase</keyword>
<dbReference type="SUPFAM" id="SSF53335">
    <property type="entry name" value="S-adenosyl-L-methionine-dependent methyltransferases"/>
    <property type="match status" value="1"/>
</dbReference>
<evidence type="ECO:0000313" key="3">
    <source>
        <dbReference type="EMBL" id="AZW18161.1"/>
    </source>
</evidence>
<dbReference type="GO" id="GO:0032259">
    <property type="term" value="P:methylation"/>
    <property type="evidence" value="ECO:0007669"/>
    <property type="project" value="UniProtKB-KW"/>
</dbReference>
<dbReference type="InterPro" id="IPR018773">
    <property type="entry name" value="MeTrfase_reg_dom_prd"/>
</dbReference>
<reference evidence="4" key="1">
    <citation type="submission" date="2017-10" db="EMBL/GenBank/DDBJ databases">
        <title>Whole genome sequencing of various Bordetella species.</title>
        <authorList>
            <person name="Weigand M.R."/>
            <person name="Loparev V."/>
            <person name="Peng Y."/>
            <person name="Bowden K.E."/>
            <person name="Tondella M.L."/>
            <person name="Williams M.M."/>
        </authorList>
    </citation>
    <scope>NUCLEOTIDE SEQUENCE [LARGE SCALE GENOMIC DNA]</scope>
    <source>
        <strain evidence="4">H720</strain>
    </source>
</reference>
<dbReference type="Pfam" id="PF10119">
    <property type="entry name" value="MethyTransf_Reg"/>
    <property type="match status" value="1"/>
</dbReference>
<dbReference type="GO" id="GO:0008168">
    <property type="term" value="F:methyltransferase activity"/>
    <property type="evidence" value="ECO:0007669"/>
    <property type="project" value="UniProtKB-KW"/>
</dbReference>
<evidence type="ECO:0000259" key="2">
    <source>
        <dbReference type="Pfam" id="PF13649"/>
    </source>
</evidence>
<accession>A0AAN1VGN9</accession>